<dbReference type="EMBL" id="DS114469">
    <property type="protein sequence ID" value="EAX87334.1"/>
    <property type="molecule type" value="Genomic_DNA"/>
</dbReference>
<proteinExistence type="predicted"/>
<name>A2G681_TRIV3</name>
<sequence length="116" mass="14354">MDEIIQHFDERNEEHLYQVHPEIIEIERPDPKKMLKIRYEDIETRPSRDFKLMTNFTQQEFNALYKIVQTPLERHHLRDSMVTPKDKLHMVLNYLKYNEPLKPMAKNVWYYIFIFT</sequence>
<dbReference type="RefSeq" id="XP_001300264.1">
    <property type="nucleotide sequence ID" value="XM_001300263.1"/>
</dbReference>
<dbReference type="VEuPathDB" id="TrichDB:TVAGG3_0113410"/>
<dbReference type="AlphaFoldDB" id="A2G681"/>
<gene>
    <name evidence="1" type="ORF">TVAG_485510</name>
</gene>
<reference evidence="1" key="1">
    <citation type="submission" date="2006-10" db="EMBL/GenBank/DDBJ databases">
        <authorList>
            <person name="Amadeo P."/>
            <person name="Zhao Q."/>
            <person name="Wortman J."/>
            <person name="Fraser-Liggett C."/>
            <person name="Carlton J."/>
        </authorList>
    </citation>
    <scope>NUCLEOTIDE SEQUENCE</scope>
    <source>
        <strain evidence="1">G3</strain>
    </source>
</reference>
<evidence type="ECO:0000313" key="1">
    <source>
        <dbReference type="EMBL" id="EAX87334.1"/>
    </source>
</evidence>
<dbReference type="VEuPathDB" id="TrichDB:TVAG_485510"/>
<protein>
    <submittedName>
        <fullName evidence="1">Uncharacterized protein</fullName>
    </submittedName>
</protein>
<accession>A2G681</accession>
<organism evidence="1 2">
    <name type="scientific">Trichomonas vaginalis (strain ATCC PRA-98 / G3)</name>
    <dbReference type="NCBI Taxonomy" id="412133"/>
    <lineage>
        <taxon>Eukaryota</taxon>
        <taxon>Metamonada</taxon>
        <taxon>Parabasalia</taxon>
        <taxon>Trichomonadida</taxon>
        <taxon>Trichomonadidae</taxon>
        <taxon>Trichomonas</taxon>
    </lineage>
</organism>
<evidence type="ECO:0000313" key="2">
    <source>
        <dbReference type="Proteomes" id="UP000001542"/>
    </source>
</evidence>
<dbReference type="InParanoid" id="A2G681"/>
<dbReference type="KEGG" id="tva:4744988"/>
<reference evidence="1" key="2">
    <citation type="journal article" date="2007" name="Science">
        <title>Draft genome sequence of the sexually transmitted pathogen Trichomonas vaginalis.</title>
        <authorList>
            <person name="Carlton J.M."/>
            <person name="Hirt R.P."/>
            <person name="Silva J.C."/>
            <person name="Delcher A.L."/>
            <person name="Schatz M."/>
            <person name="Zhao Q."/>
            <person name="Wortman J.R."/>
            <person name="Bidwell S.L."/>
            <person name="Alsmark U.C.M."/>
            <person name="Besteiro S."/>
            <person name="Sicheritz-Ponten T."/>
            <person name="Noel C.J."/>
            <person name="Dacks J.B."/>
            <person name="Foster P.G."/>
            <person name="Simillion C."/>
            <person name="Van de Peer Y."/>
            <person name="Miranda-Saavedra D."/>
            <person name="Barton G.J."/>
            <person name="Westrop G.D."/>
            <person name="Mueller S."/>
            <person name="Dessi D."/>
            <person name="Fiori P.L."/>
            <person name="Ren Q."/>
            <person name="Paulsen I."/>
            <person name="Zhang H."/>
            <person name="Bastida-Corcuera F.D."/>
            <person name="Simoes-Barbosa A."/>
            <person name="Brown M.T."/>
            <person name="Hayes R.D."/>
            <person name="Mukherjee M."/>
            <person name="Okumura C.Y."/>
            <person name="Schneider R."/>
            <person name="Smith A.J."/>
            <person name="Vanacova S."/>
            <person name="Villalvazo M."/>
            <person name="Haas B.J."/>
            <person name="Pertea M."/>
            <person name="Feldblyum T.V."/>
            <person name="Utterback T.R."/>
            <person name="Shu C.L."/>
            <person name="Osoegawa K."/>
            <person name="de Jong P.J."/>
            <person name="Hrdy I."/>
            <person name="Horvathova L."/>
            <person name="Zubacova Z."/>
            <person name="Dolezal P."/>
            <person name="Malik S.B."/>
            <person name="Logsdon J.M. Jr."/>
            <person name="Henze K."/>
            <person name="Gupta A."/>
            <person name="Wang C.C."/>
            <person name="Dunne R.L."/>
            <person name="Upcroft J.A."/>
            <person name="Upcroft P."/>
            <person name="White O."/>
            <person name="Salzberg S.L."/>
            <person name="Tang P."/>
            <person name="Chiu C.-H."/>
            <person name="Lee Y.-S."/>
            <person name="Embley T.M."/>
            <person name="Coombs G.H."/>
            <person name="Mottram J.C."/>
            <person name="Tachezy J."/>
            <person name="Fraser-Liggett C.M."/>
            <person name="Johnson P.J."/>
        </authorList>
    </citation>
    <scope>NUCLEOTIDE SEQUENCE [LARGE SCALE GENOMIC DNA]</scope>
    <source>
        <strain evidence="1">G3</strain>
    </source>
</reference>
<dbReference type="SMR" id="A2G681"/>
<keyword evidence="2" id="KW-1185">Reference proteome</keyword>
<dbReference type="Proteomes" id="UP000001542">
    <property type="component" value="Unassembled WGS sequence"/>
</dbReference>